<protein>
    <submittedName>
        <fullName evidence="2">Uncharacterized protein</fullName>
    </submittedName>
</protein>
<proteinExistence type="predicted"/>
<name>A0AAW0FJZ9_9APHY</name>
<sequence>MAQPTNPAWSASFEHVHWTEHCVVRSNSARPAAFPPGSGVDLRETELFHLSLLTTRLWGQDNFWYLAMLPRYPSFARDPLFKPLAASFDDLPIEQTDSGKYLLRRSLARVWSQLELHMIQTYNILRAKYLPYVPLNTVVPPYPRTSGFTELHSSELVARKAAHRTRRLFLAWMCLISFAIRASRPKDDVRPPSWFMALADASPALPPFWIDNIMNSPILAFFGPQVPRRGMVINMSREWGFFALIDILATACIPIWLCFPHGLVPTTKLAKLLYPPRSLISTARETFLRANQIEVDDIDDVNDHRDDVPPHLDLPHLQHHRNSPISTPNDHTTAPITSARAHDSSCVPAMEGSDALSTFFRKRRGKNDGRDLASYGPVVLNRMRARGITLQESSTVYEWESIDVPPWFVRVRVGKWDQARVWESYAVTQRVYDEYEDQWDCWTEFAPMDSVYCSTVGCRDETHDHEHVYVSGSIALAQLALADDGGQCYCQDTDMGEGEWTALTFSREEIDPFLDILKYRYGLRVSYGAPGQNIDFDNTRSTPLLLDALRALVHEEVLTDSTWRSREVISAIVVFYQHVECHGPIPASVSDCHVNDADFLAANNRWGLSVVALSTQHRSKRLYGLCTLNDRSLGWMIAVNSRLSLREVFRRGWGPGNLQLWRCLMERGMQFNIVWTKLKLQLSTTNLSHEVPYREEAYRFTPEDYKAYVHRRLQLLKDPRVAGAALRHGGIVWRLAMESNIPTECGVVPELDAKVFDWEWAHTAEATMVTCRLSVDVLDAIVGVYKAKANKQLTPLGGQKIIHGLPAACIVGIGLCNAKNGFAGVETPSSEGGLFRVNPEIGKVRCVCEYPALAIYCAGWRKALTLVLVRVTDNSMCTGLKLWLGTASPHPPYM</sequence>
<accession>A0AAW0FJZ9</accession>
<keyword evidence="3" id="KW-1185">Reference proteome</keyword>
<gene>
    <name evidence="2" type="ORF">QCA50_019347</name>
</gene>
<comment type="caution">
    <text evidence="2">The sequence shown here is derived from an EMBL/GenBank/DDBJ whole genome shotgun (WGS) entry which is preliminary data.</text>
</comment>
<evidence type="ECO:0000313" key="2">
    <source>
        <dbReference type="EMBL" id="KAK7677656.1"/>
    </source>
</evidence>
<organism evidence="2 3">
    <name type="scientific">Cerrena zonata</name>
    <dbReference type="NCBI Taxonomy" id="2478898"/>
    <lineage>
        <taxon>Eukaryota</taxon>
        <taxon>Fungi</taxon>
        <taxon>Dikarya</taxon>
        <taxon>Basidiomycota</taxon>
        <taxon>Agaricomycotina</taxon>
        <taxon>Agaricomycetes</taxon>
        <taxon>Polyporales</taxon>
        <taxon>Cerrenaceae</taxon>
        <taxon>Cerrena</taxon>
    </lineage>
</organism>
<feature type="compositionally biased region" description="Polar residues" evidence="1">
    <location>
        <begin position="323"/>
        <end position="336"/>
    </location>
</feature>
<dbReference type="AlphaFoldDB" id="A0AAW0FJZ9"/>
<reference evidence="2 3" key="1">
    <citation type="submission" date="2022-09" db="EMBL/GenBank/DDBJ databases">
        <authorList>
            <person name="Palmer J.M."/>
        </authorList>
    </citation>
    <scope>NUCLEOTIDE SEQUENCE [LARGE SCALE GENOMIC DNA]</scope>
    <source>
        <strain evidence="2 3">DSM 7382</strain>
    </source>
</reference>
<dbReference type="EMBL" id="JASBNA010000084">
    <property type="protein sequence ID" value="KAK7677656.1"/>
    <property type="molecule type" value="Genomic_DNA"/>
</dbReference>
<dbReference type="Proteomes" id="UP001385951">
    <property type="component" value="Unassembled WGS sequence"/>
</dbReference>
<feature type="region of interest" description="Disordered" evidence="1">
    <location>
        <begin position="319"/>
        <end position="343"/>
    </location>
</feature>
<evidence type="ECO:0000313" key="3">
    <source>
        <dbReference type="Proteomes" id="UP001385951"/>
    </source>
</evidence>
<evidence type="ECO:0000256" key="1">
    <source>
        <dbReference type="SAM" id="MobiDB-lite"/>
    </source>
</evidence>